<protein>
    <submittedName>
        <fullName evidence="1">Uncharacterized protein</fullName>
    </submittedName>
</protein>
<sequence length="394" mass="43155">MADAEQHQIVAMEIDHVAGIGKIYRSDGIHVAVPMPTKQVKSAITWTCLIPDVPAVLVRTIRGDHFSVELPTVGDMAPLGGRPVVYLDQQAWSKLARAGTQPKSLRADELAAAQWLIGLARDQQVILPYSTGHLGETSHWSNPDRRYQLALTIAELSRGWQMIDPLVLRARELDLALAPLAPPKHATPLDVWTLAPGATMSGRDMHDGFDGSGMPADFALMGEAIVAVLSAFSVILDDQPLKRSDPHDWAQRWQELADHIAETEKPRHLTELALHGAFVVDLGDALPHAARSMGISSDDFRRWLTKLSRDSIGALPALGLAREVMTLKMLNHGSKWHPNDLADIFYLVHAAGYADAVVGERGFTALIRQAQSRLHRPKSAFPTLTELMKSGTLP</sequence>
<evidence type="ECO:0000313" key="2">
    <source>
        <dbReference type="Proteomes" id="UP001597338"/>
    </source>
</evidence>
<keyword evidence="2" id="KW-1185">Reference proteome</keyword>
<comment type="caution">
    <text evidence="1">The sequence shown here is derived from an EMBL/GenBank/DDBJ whole genome shotgun (WGS) entry which is preliminary data.</text>
</comment>
<accession>A0ABW4V686</accession>
<dbReference type="RefSeq" id="WP_377197637.1">
    <property type="nucleotide sequence ID" value="NZ_JBHUHF010000001.1"/>
</dbReference>
<name>A0ABW4V686_9MICO</name>
<dbReference type="Proteomes" id="UP001597338">
    <property type="component" value="Unassembled WGS sequence"/>
</dbReference>
<dbReference type="EMBL" id="JBHUHF010000001">
    <property type="protein sequence ID" value="MFD2025762.1"/>
    <property type="molecule type" value="Genomic_DNA"/>
</dbReference>
<gene>
    <name evidence="1" type="ORF">ACFSL2_09590</name>
</gene>
<evidence type="ECO:0000313" key="1">
    <source>
        <dbReference type="EMBL" id="MFD2025762.1"/>
    </source>
</evidence>
<reference evidence="2" key="1">
    <citation type="journal article" date="2019" name="Int. J. Syst. Evol. Microbiol.">
        <title>The Global Catalogue of Microorganisms (GCM) 10K type strain sequencing project: providing services to taxonomists for standard genome sequencing and annotation.</title>
        <authorList>
            <consortium name="The Broad Institute Genomics Platform"/>
            <consortium name="The Broad Institute Genome Sequencing Center for Infectious Disease"/>
            <person name="Wu L."/>
            <person name="Ma J."/>
        </authorList>
    </citation>
    <scope>NUCLEOTIDE SEQUENCE [LARGE SCALE GENOMIC DNA]</scope>
    <source>
        <strain evidence="2">CCM 7043</strain>
    </source>
</reference>
<proteinExistence type="predicted"/>
<organism evidence="1 2">
    <name type="scientific">Promicromonospora aerolata</name>
    <dbReference type="NCBI Taxonomy" id="195749"/>
    <lineage>
        <taxon>Bacteria</taxon>
        <taxon>Bacillati</taxon>
        <taxon>Actinomycetota</taxon>
        <taxon>Actinomycetes</taxon>
        <taxon>Micrococcales</taxon>
        <taxon>Promicromonosporaceae</taxon>
        <taxon>Promicromonospora</taxon>
    </lineage>
</organism>